<dbReference type="AlphaFoldDB" id="A0A221NWD2"/>
<keyword evidence="2" id="KW-1185">Reference proteome</keyword>
<dbReference type="STRING" id="1355015.LK06_007800"/>
<sequence length="86" mass="8989">MSREGVRRLPYAVGPPAAREALGGVGEPDVEGWVTATLAVESEEVAHSQLTALGPKAGVRVATGLREWFAGEAARTAALYRRADTG</sequence>
<reference evidence="1 2" key="1">
    <citation type="submission" date="2017-07" db="EMBL/GenBank/DDBJ databases">
        <title>Genome sequence of Streptomyces pluripotens MUSC 137T.</title>
        <authorList>
            <person name="Ser H.-L."/>
            <person name="Lee L.-H."/>
        </authorList>
    </citation>
    <scope>NUCLEOTIDE SEQUENCE [LARGE SCALE GENOMIC DNA]</scope>
    <source>
        <strain evidence="1 2">MUSC 137</strain>
    </source>
</reference>
<gene>
    <name evidence="1" type="ORF">LK07_08905</name>
</gene>
<accession>A0A221NWD2</accession>
<organism evidence="1 2">
    <name type="scientific">Streptomyces pluripotens</name>
    <dbReference type="NCBI Taxonomy" id="1355015"/>
    <lineage>
        <taxon>Bacteria</taxon>
        <taxon>Bacillati</taxon>
        <taxon>Actinomycetota</taxon>
        <taxon>Actinomycetes</taxon>
        <taxon>Kitasatosporales</taxon>
        <taxon>Streptomycetaceae</taxon>
        <taxon>Streptomyces</taxon>
    </lineage>
</organism>
<proteinExistence type="predicted"/>
<name>A0A221NWD2_9ACTN</name>
<dbReference type="EMBL" id="CP022433">
    <property type="protein sequence ID" value="ASN24136.1"/>
    <property type="molecule type" value="Genomic_DNA"/>
</dbReference>
<evidence type="ECO:0000313" key="2">
    <source>
        <dbReference type="Proteomes" id="UP000031501"/>
    </source>
</evidence>
<dbReference type="Proteomes" id="UP000031501">
    <property type="component" value="Chromosome"/>
</dbReference>
<protein>
    <submittedName>
        <fullName evidence="1">Uncharacterized protein</fullName>
    </submittedName>
</protein>
<evidence type="ECO:0000313" key="1">
    <source>
        <dbReference type="EMBL" id="ASN24136.1"/>
    </source>
</evidence>